<dbReference type="PIRSF" id="PIRSF003101">
    <property type="entry name" value="FtsA"/>
    <property type="match status" value="1"/>
</dbReference>
<keyword evidence="4 5" id="KW-0131">Cell cycle</keyword>
<evidence type="ECO:0000256" key="1">
    <source>
        <dbReference type="ARBA" id="ARBA00022475"/>
    </source>
</evidence>
<evidence type="ECO:0000256" key="4">
    <source>
        <dbReference type="ARBA" id="ARBA00023306"/>
    </source>
</evidence>
<evidence type="ECO:0000256" key="3">
    <source>
        <dbReference type="ARBA" id="ARBA00023136"/>
    </source>
</evidence>
<dbReference type="Proteomes" id="UP000179047">
    <property type="component" value="Unassembled WGS sequence"/>
</dbReference>
<reference evidence="8 9" key="1">
    <citation type="journal article" date="2016" name="Nat. Commun.">
        <title>Thousands of microbial genomes shed light on interconnected biogeochemical processes in an aquifer system.</title>
        <authorList>
            <person name="Anantharaman K."/>
            <person name="Brown C.T."/>
            <person name="Hug L.A."/>
            <person name="Sharon I."/>
            <person name="Castelle C.J."/>
            <person name="Probst A.J."/>
            <person name="Thomas B.C."/>
            <person name="Singh A."/>
            <person name="Wilkins M.J."/>
            <person name="Karaoz U."/>
            <person name="Brodie E.L."/>
            <person name="Williams K.H."/>
            <person name="Hubbard S.S."/>
            <person name="Banfield J.F."/>
        </authorList>
    </citation>
    <scope>NUCLEOTIDE SEQUENCE [LARGE SCALE GENOMIC DNA]</scope>
</reference>
<gene>
    <name evidence="5" type="primary">ftsA</name>
    <name evidence="8" type="ORF">A3A33_01915</name>
</gene>
<dbReference type="Gene3D" id="3.30.420.40">
    <property type="match status" value="1"/>
</dbReference>
<dbReference type="EMBL" id="MGKP01000013">
    <property type="protein sequence ID" value="OGN28684.1"/>
    <property type="molecule type" value="Genomic_DNA"/>
</dbReference>
<comment type="caution">
    <text evidence="8">The sequence shown here is derived from an EMBL/GenBank/DDBJ whole genome shotgun (WGS) entry which is preliminary data.</text>
</comment>
<keyword evidence="3 5" id="KW-0472">Membrane</keyword>
<dbReference type="Pfam" id="PF02491">
    <property type="entry name" value="SHS2_FTSA"/>
    <property type="match status" value="1"/>
</dbReference>
<dbReference type="PANTHER" id="PTHR32432:SF4">
    <property type="entry name" value="CELL DIVISION PROTEIN FTSA"/>
    <property type="match status" value="1"/>
</dbReference>
<dbReference type="SMART" id="SM00842">
    <property type="entry name" value="FtsA"/>
    <property type="match status" value="1"/>
</dbReference>
<dbReference type="SUPFAM" id="SSF53067">
    <property type="entry name" value="Actin-like ATPase domain"/>
    <property type="match status" value="2"/>
</dbReference>
<comment type="subunit">
    <text evidence="5">Self-interacts. Interacts with FtsZ.</text>
</comment>
<dbReference type="InterPro" id="IPR020823">
    <property type="entry name" value="Cell_div_FtsA"/>
</dbReference>
<evidence type="ECO:0000256" key="6">
    <source>
        <dbReference type="PIRNR" id="PIRNR003101"/>
    </source>
</evidence>
<evidence type="ECO:0000256" key="5">
    <source>
        <dbReference type="HAMAP-Rule" id="MF_02033"/>
    </source>
</evidence>
<dbReference type="CDD" id="cd24048">
    <property type="entry name" value="ASKHA_NBD_FtsA"/>
    <property type="match status" value="1"/>
</dbReference>
<organism evidence="8 9">
    <name type="scientific">Candidatus Yanofskybacteria bacterium RIFCSPLOWO2_01_FULL_49_25</name>
    <dbReference type="NCBI Taxonomy" id="1802701"/>
    <lineage>
        <taxon>Bacteria</taxon>
        <taxon>Candidatus Yanofskyibacteriota</taxon>
    </lineage>
</organism>
<protein>
    <recommendedName>
        <fullName evidence="5 6">Cell division protein FtsA</fullName>
    </recommendedName>
</protein>
<evidence type="ECO:0000313" key="9">
    <source>
        <dbReference type="Proteomes" id="UP000179047"/>
    </source>
</evidence>
<comment type="function">
    <text evidence="5 6">Cell division protein that is involved in the assembly of the Z ring. May serve as a membrane anchor for the Z ring.</text>
</comment>
<dbReference type="NCBIfam" id="TIGR01174">
    <property type="entry name" value="ftsA"/>
    <property type="match status" value="1"/>
</dbReference>
<keyword evidence="2 5" id="KW-0132">Cell division</keyword>
<dbReference type="PANTHER" id="PTHR32432">
    <property type="entry name" value="CELL DIVISION PROTEIN FTSA-RELATED"/>
    <property type="match status" value="1"/>
</dbReference>
<proteinExistence type="inferred from homology"/>
<dbReference type="Pfam" id="PF14450">
    <property type="entry name" value="FtsA"/>
    <property type="match status" value="1"/>
</dbReference>
<dbReference type="InterPro" id="IPR003494">
    <property type="entry name" value="SHS2_FtsA"/>
</dbReference>
<comment type="similarity">
    <text evidence="5 6">Belongs to the FtsA/MreB family.</text>
</comment>
<sequence>MKSSVICGIDVGNATIKTVIAEIGQDVLRPSIIGVGVAPSNGLRRGTVVDMEEAMQSVGASIANAEAMAGVKVKQAYASVSGTHIRTQTSRGVIAVARADNEISQSDMTRLIEAASTVSLPLNYEIIHVVPRAFIIDGQEHVKNPVGMKGVRVEVEVLLIEGLSPYMRNLAKCINASGVEVSEFVYAPLAASKAVLDKHQREYGVALVDLGGGVSSLALFHEGDLVHTAIMPIGARHITNDLAIAFRTSLDVAEEIKHEYGFVGSAEATSKKEQVDLSSMLGEDGSVVPRKQIGKIVDARIHELFDLITQEFKKPAANLMFPAGIVLAGGGANLAGLPAFAKNRIGLAVRIAGVSGLDGFTDQISDPSFAVAVGLILWGADQLQSGGERGGSTFMSGSGVKRAVKWLKNFMP</sequence>
<evidence type="ECO:0000259" key="7">
    <source>
        <dbReference type="SMART" id="SM00842"/>
    </source>
</evidence>
<dbReference type="GO" id="GO:0032153">
    <property type="term" value="C:cell division site"/>
    <property type="evidence" value="ECO:0007669"/>
    <property type="project" value="UniProtKB-UniRule"/>
</dbReference>
<name>A0A1F8GTD2_9BACT</name>
<keyword evidence="1 5" id="KW-1003">Cell membrane</keyword>
<dbReference type="GO" id="GO:0009898">
    <property type="term" value="C:cytoplasmic side of plasma membrane"/>
    <property type="evidence" value="ECO:0007669"/>
    <property type="project" value="UniProtKB-UniRule"/>
</dbReference>
<evidence type="ECO:0000313" key="8">
    <source>
        <dbReference type="EMBL" id="OGN28684.1"/>
    </source>
</evidence>
<dbReference type="GO" id="GO:0043093">
    <property type="term" value="P:FtsZ-dependent cytokinesis"/>
    <property type="evidence" value="ECO:0007669"/>
    <property type="project" value="UniProtKB-UniRule"/>
</dbReference>
<evidence type="ECO:0000256" key="2">
    <source>
        <dbReference type="ARBA" id="ARBA00022618"/>
    </source>
</evidence>
<comment type="subcellular location">
    <subcellularLocation>
        <location evidence="5">Cell membrane</location>
        <topology evidence="5">Peripheral membrane protein</topology>
        <orientation evidence="5">Cytoplasmic side</orientation>
    </subcellularLocation>
    <text evidence="5">Localizes to the Z ring in an FtsZ-dependent manner. Targeted to the membrane through a conserved C-terminal amphipathic helix.</text>
</comment>
<dbReference type="InterPro" id="IPR043129">
    <property type="entry name" value="ATPase_NBD"/>
</dbReference>
<dbReference type="InterPro" id="IPR050696">
    <property type="entry name" value="FtsA/MreB"/>
</dbReference>
<accession>A0A1F8GTD2</accession>
<dbReference type="STRING" id="1802701.A3A33_01915"/>
<dbReference type="Gene3D" id="3.30.1490.110">
    <property type="match status" value="1"/>
</dbReference>
<feature type="domain" description="SHS2" evidence="7">
    <location>
        <begin position="6"/>
        <end position="195"/>
    </location>
</feature>
<dbReference type="HAMAP" id="MF_02033">
    <property type="entry name" value="FtsA"/>
    <property type="match status" value="1"/>
</dbReference>
<dbReference type="AlphaFoldDB" id="A0A1F8GTD2"/>